<dbReference type="SUPFAM" id="SSF64376">
    <property type="entry name" value="YlxR-like"/>
    <property type="match status" value="1"/>
</dbReference>
<organism evidence="2">
    <name type="scientific">Planktothricoides raciborskii GIHE-MW2</name>
    <dbReference type="NCBI Taxonomy" id="2792601"/>
    <lineage>
        <taxon>Bacteria</taxon>
        <taxon>Bacillati</taxon>
        <taxon>Cyanobacteriota</taxon>
        <taxon>Cyanophyceae</taxon>
        <taxon>Oscillatoriophycideae</taxon>
        <taxon>Oscillatoriales</taxon>
        <taxon>Oscillatoriaceae</taxon>
        <taxon>Planktothricoides</taxon>
    </lineage>
</organism>
<dbReference type="AlphaFoldDB" id="A0AAU8JDG8"/>
<dbReference type="InterPro" id="IPR007393">
    <property type="entry name" value="YlxR_dom"/>
</dbReference>
<sequence length="92" mass="10729">MKPNYRRCVSCRQVFAKHELWRVVRVYPSHQVQLDRGMGRSAYLCPQATCLQAAQKKNRLGKALRSPVPPELYQTLWEKIPLMSSTERTQDP</sequence>
<evidence type="ECO:0000259" key="1">
    <source>
        <dbReference type="Pfam" id="PF04296"/>
    </source>
</evidence>
<dbReference type="Gene3D" id="3.30.1230.10">
    <property type="entry name" value="YlxR-like"/>
    <property type="match status" value="1"/>
</dbReference>
<reference evidence="2" key="1">
    <citation type="submission" date="2024-07" db="EMBL/GenBank/DDBJ databases">
        <authorList>
            <person name="Kim Y.J."/>
            <person name="Jeong J.Y."/>
        </authorList>
    </citation>
    <scope>NUCLEOTIDE SEQUENCE</scope>
    <source>
        <strain evidence="2">GIHE-MW2</strain>
    </source>
</reference>
<dbReference type="InterPro" id="IPR037465">
    <property type="entry name" value="YlxR"/>
</dbReference>
<accession>A0AAU8JDG8</accession>
<dbReference type="PANTHER" id="PTHR34215">
    <property type="entry name" value="BLL0784 PROTEIN"/>
    <property type="match status" value="1"/>
</dbReference>
<dbReference type="EMBL" id="CP159837">
    <property type="protein sequence ID" value="XCM36793.1"/>
    <property type="molecule type" value="Genomic_DNA"/>
</dbReference>
<dbReference type="Pfam" id="PF04296">
    <property type="entry name" value="YlxR"/>
    <property type="match status" value="1"/>
</dbReference>
<feature type="domain" description="YlxR" evidence="1">
    <location>
        <begin position="6"/>
        <end position="77"/>
    </location>
</feature>
<name>A0AAU8JDG8_9CYAN</name>
<dbReference type="InterPro" id="IPR035931">
    <property type="entry name" value="YlxR-like_sf"/>
</dbReference>
<protein>
    <submittedName>
        <fullName evidence="2">YlxR family protein</fullName>
    </submittedName>
</protein>
<evidence type="ECO:0000313" key="2">
    <source>
        <dbReference type="EMBL" id="XCM36793.1"/>
    </source>
</evidence>
<dbReference type="RefSeq" id="WP_054468962.1">
    <property type="nucleotide sequence ID" value="NZ_CP159837.1"/>
</dbReference>
<proteinExistence type="predicted"/>
<gene>
    <name evidence="2" type="ORF">ABWT76_005574</name>
</gene>
<dbReference type="PANTHER" id="PTHR34215:SF1">
    <property type="entry name" value="YLXR DOMAIN-CONTAINING PROTEIN"/>
    <property type="match status" value="1"/>
</dbReference>